<organism evidence="4 5">
    <name type="scientific">Melghirimyces profundicolus</name>
    <dbReference type="NCBI Taxonomy" id="1242148"/>
    <lineage>
        <taxon>Bacteria</taxon>
        <taxon>Bacillati</taxon>
        <taxon>Bacillota</taxon>
        <taxon>Bacilli</taxon>
        <taxon>Bacillales</taxon>
        <taxon>Thermoactinomycetaceae</taxon>
        <taxon>Melghirimyces</taxon>
    </lineage>
</organism>
<feature type="active site" description="Proton donor" evidence="1">
    <location>
        <position position="82"/>
    </location>
</feature>
<feature type="binding site" evidence="3">
    <location>
        <position position="176"/>
    </location>
    <ligand>
        <name>Zn(2+)</name>
        <dbReference type="ChEBI" id="CHEBI:29105"/>
        <label>1</label>
        <note>catalytic</note>
    </ligand>
</feature>
<feature type="binding site" evidence="3">
    <location>
        <position position="83"/>
    </location>
    <ligand>
        <name>Zn(2+)</name>
        <dbReference type="ChEBI" id="CHEBI:29105"/>
        <label>1</label>
        <note>catalytic</note>
    </ligand>
</feature>
<dbReference type="PANTHER" id="PTHR30304:SF0">
    <property type="entry name" value="D-TAGATOSE-1,6-BISPHOSPHATE ALDOLASE SUBUNIT GATY-RELATED"/>
    <property type="match status" value="1"/>
</dbReference>
<dbReference type="PIRSF" id="PIRSF001359">
    <property type="entry name" value="F_bP_aldolase_II"/>
    <property type="match status" value="1"/>
</dbReference>
<dbReference type="SUPFAM" id="SSF51569">
    <property type="entry name" value="Aldolase"/>
    <property type="match status" value="1"/>
</dbReference>
<feature type="binding site" evidence="3">
    <location>
        <position position="134"/>
    </location>
    <ligand>
        <name>Zn(2+)</name>
        <dbReference type="ChEBI" id="CHEBI:29105"/>
        <label>2</label>
    </ligand>
</feature>
<comment type="caution">
    <text evidence="4">The sequence shown here is derived from an EMBL/GenBank/DDBJ whole genome shotgun (WGS) entry which is preliminary data.</text>
</comment>
<keyword evidence="5" id="KW-1185">Reference proteome</keyword>
<accession>A0A2T6BD83</accession>
<protein>
    <submittedName>
        <fullName evidence="4">Fructose-bisphosphate aldolase class II/tagatose 1,6-diphosphate aldolase GatY/KbaY</fullName>
    </submittedName>
</protein>
<dbReference type="Pfam" id="PF01116">
    <property type="entry name" value="F_bP_aldolase"/>
    <property type="match status" value="1"/>
</dbReference>
<evidence type="ECO:0000256" key="2">
    <source>
        <dbReference type="PIRSR" id="PIRSR001359-2"/>
    </source>
</evidence>
<reference evidence="4 5" key="1">
    <citation type="submission" date="2018-04" db="EMBL/GenBank/DDBJ databases">
        <title>Genomic Encyclopedia of Archaeal and Bacterial Type Strains, Phase II (KMG-II): from individual species to whole genera.</title>
        <authorList>
            <person name="Goeker M."/>
        </authorList>
    </citation>
    <scope>NUCLEOTIDE SEQUENCE [LARGE SCALE GENOMIC DNA]</scope>
    <source>
        <strain evidence="4 5">DSM 45787</strain>
    </source>
</reference>
<dbReference type="GO" id="GO:0005829">
    <property type="term" value="C:cytosol"/>
    <property type="evidence" value="ECO:0007669"/>
    <property type="project" value="TreeGrafter"/>
</dbReference>
<evidence type="ECO:0000313" key="5">
    <source>
        <dbReference type="Proteomes" id="UP000244240"/>
    </source>
</evidence>
<feature type="binding site" evidence="2">
    <location>
        <position position="177"/>
    </location>
    <ligand>
        <name>dihydroxyacetone phosphate</name>
        <dbReference type="ChEBI" id="CHEBI:57642"/>
    </ligand>
</feature>
<comment type="cofactor">
    <cofactor evidence="3">
        <name>Zn(2+)</name>
        <dbReference type="ChEBI" id="CHEBI:29105"/>
    </cofactor>
    <text evidence="3">Binds 2 Zn(2+) ions per subunit. One is catalytic and the other provides a structural contribution.</text>
</comment>
<evidence type="ECO:0000313" key="4">
    <source>
        <dbReference type="EMBL" id="PTX53989.1"/>
    </source>
</evidence>
<dbReference type="InterPro" id="IPR013785">
    <property type="entry name" value="Aldolase_TIM"/>
</dbReference>
<keyword evidence="3" id="KW-0479">Metal-binding</keyword>
<dbReference type="NCBIfam" id="TIGR00167">
    <property type="entry name" value="cbbA"/>
    <property type="match status" value="1"/>
</dbReference>
<dbReference type="GO" id="GO:0009025">
    <property type="term" value="F:tagatose-bisphosphate aldolase activity"/>
    <property type="evidence" value="ECO:0007669"/>
    <property type="project" value="TreeGrafter"/>
</dbReference>
<dbReference type="InterPro" id="IPR000771">
    <property type="entry name" value="FBA_II"/>
</dbReference>
<dbReference type="InterPro" id="IPR050246">
    <property type="entry name" value="Class_II_FBP_aldolase"/>
</dbReference>
<keyword evidence="3" id="KW-0862">Zinc</keyword>
<sequence>MPLTTTKEMLLQAYRDGYAVPAFPAHHLEIVKGVVEAAEETGSPVIMQTTPATVHHMGLAHLASMVRIAAEQAAVPVALHLDHGDSFNTVARCLRAGYTSVMIDGSNLPFEENVALVKRAVELAHAVDVPVEAELGTIGEAEETRSTGRYTDPAAAETFVRTTGVDFLAPSFGTAHGTYQEEVRLDLERLASISQRTGIPLVMHGASGVPREDLHRSIRRGICKVNFSTELKRAFADELRRFLTEHPGESDPRKIFRSAREAVKKVALEKIFWIRAENHQRSAQKGGDRS</sequence>
<gene>
    <name evidence="4" type="ORF">C8P63_12445</name>
</gene>
<feature type="binding site" evidence="3">
    <location>
        <position position="204"/>
    </location>
    <ligand>
        <name>Zn(2+)</name>
        <dbReference type="ChEBI" id="CHEBI:29105"/>
        <label>1</label>
        <note>catalytic</note>
    </ligand>
</feature>
<dbReference type="OrthoDB" id="9803995at2"/>
<dbReference type="AlphaFoldDB" id="A0A2T6BD83"/>
<feature type="binding site" evidence="2">
    <location>
        <begin position="226"/>
        <end position="229"/>
    </location>
    <ligand>
        <name>dihydroxyacetone phosphate</name>
        <dbReference type="ChEBI" id="CHEBI:57642"/>
    </ligand>
</feature>
<evidence type="ECO:0000256" key="3">
    <source>
        <dbReference type="PIRSR" id="PIRSR001359-3"/>
    </source>
</evidence>
<dbReference type="CDD" id="cd00947">
    <property type="entry name" value="TBP_aldolase_IIB"/>
    <property type="match status" value="1"/>
</dbReference>
<dbReference type="Gene3D" id="3.20.20.70">
    <property type="entry name" value="Aldolase class I"/>
    <property type="match status" value="1"/>
</dbReference>
<feature type="binding site" evidence="3">
    <location>
        <position position="104"/>
    </location>
    <ligand>
        <name>Zn(2+)</name>
        <dbReference type="ChEBI" id="CHEBI:29105"/>
        <label>2</label>
    </ligand>
</feature>
<name>A0A2T6BD83_9BACL</name>
<dbReference type="EMBL" id="QBKR01000024">
    <property type="protein sequence ID" value="PTX53989.1"/>
    <property type="molecule type" value="Genomic_DNA"/>
</dbReference>
<proteinExistence type="predicted"/>
<evidence type="ECO:0000256" key="1">
    <source>
        <dbReference type="PIRSR" id="PIRSR001359-1"/>
    </source>
</evidence>
<dbReference type="RefSeq" id="WP_108025485.1">
    <property type="nucleotide sequence ID" value="NZ_QBKR01000024.1"/>
</dbReference>
<dbReference type="PANTHER" id="PTHR30304">
    <property type="entry name" value="D-TAGATOSE-1,6-BISPHOSPHATE ALDOLASE"/>
    <property type="match status" value="1"/>
</dbReference>
<dbReference type="GO" id="GO:0008270">
    <property type="term" value="F:zinc ion binding"/>
    <property type="evidence" value="ECO:0007669"/>
    <property type="project" value="InterPro"/>
</dbReference>
<dbReference type="GO" id="GO:0005975">
    <property type="term" value="P:carbohydrate metabolic process"/>
    <property type="evidence" value="ECO:0007669"/>
    <property type="project" value="InterPro"/>
</dbReference>
<dbReference type="Proteomes" id="UP000244240">
    <property type="component" value="Unassembled WGS sequence"/>
</dbReference>
<feature type="binding site" evidence="2">
    <location>
        <begin position="205"/>
        <end position="207"/>
    </location>
    <ligand>
        <name>dihydroxyacetone phosphate</name>
        <dbReference type="ChEBI" id="CHEBI:57642"/>
    </ligand>
</feature>